<evidence type="ECO:0000256" key="8">
    <source>
        <dbReference type="RuleBase" id="RU000488"/>
    </source>
</evidence>
<comment type="subcellular location">
    <subcellularLocation>
        <location evidence="1">Membrane</location>
        <topology evidence="1">Multi-pass membrane protein</topology>
    </subcellularLocation>
</comment>
<evidence type="ECO:0000256" key="5">
    <source>
        <dbReference type="ARBA" id="ARBA00023136"/>
    </source>
</evidence>
<evidence type="ECO:0000313" key="10">
    <source>
        <dbReference type="EMBL" id="KFK34307.1"/>
    </source>
</evidence>
<keyword evidence="11" id="KW-1185">Reference proteome</keyword>
<dbReference type="PROSITE" id="PS50920">
    <property type="entry name" value="SOLCAR"/>
    <property type="match status" value="1"/>
</dbReference>
<evidence type="ECO:0000256" key="9">
    <source>
        <dbReference type="SAM" id="MobiDB-lite"/>
    </source>
</evidence>
<dbReference type="OrthoDB" id="2423701at2759"/>
<organism evidence="10 11">
    <name type="scientific">Arabis alpina</name>
    <name type="common">Alpine rock-cress</name>
    <dbReference type="NCBI Taxonomy" id="50452"/>
    <lineage>
        <taxon>Eukaryota</taxon>
        <taxon>Viridiplantae</taxon>
        <taxon>Streptophyta</taxon>
        <taxon>Embryophyta</taxon>
        <taxon>Tracheophyta</taxon>
        <taxon>Spermatophyta</taxon>
        <taxon>Magnoliopsida</taxon>
        <taxon>eudicotyledons</taxon>
        <taxon>Gunneridae</taxon>
        <taxon>Pentapetalae</taxon>
        <taxon>rosids</taxon>
        <taxon>malvids</taxon>
        <taxon>Brassicales</taxon>
        <taxon>Brassicaceae</taxon>
        <taxon>Arabideae</taxon>
        <taxon>Arabis</taxon>
    </lineage>
</organism>
<evidence type="ECO:0000256" key="4">
    <source>
        <dbReference type="ARBA" id="ARBA00022803"/>
    </source>
</evidence>
<keyword evidence="3" id="KW-0677">Repeat</keyword>
<dbReference type="Proteomes" id="UP000029120">
    <property type="component" value="Chromosome 5"/>
</dbReference>
<name>A0A087GWQ5_ARAAL</name>
<evidence type="ECO:0000256" key="3">
    <source>
        <dbReference type="ARBA" id="ARBA00022737"/>
    </source>
</evidence>
<comment type="similarity">
    <text evidence="8">Belongs to the mitochondrial carrier (TC 2.A.29) family.</text>
</comment>
<dbReference type="AlphaFoldDB" id="A0A087GWQ5"/>
<dbReference type="Gramene" id="KFK34307">
    <property type="protein sequence ID" value="KFK34307"/>
    <property type="gene ID" value="AALP_AA5G128100"/>
</dbReference>
<dbReference type="EMBL" id="CM002873">
    <property type="protein sequence ID" value="KFK34307.1"/>
    <property type="molecule type" value="Genomic_DNA"/>
</dbReference>
<dbReference type="Pfam" id="PF00515">
    <property type="entry name" value="TPR_1"/>
    <property type="match status" value="1"/>
</dbReference>
<dbReference type="GO" id="GO:0016020">
    <property type="term" value="C:membrane"/>
    <property type="evidence" value="ECO:0007669"/>
    <property type="project" value="UniProtKB-SubCell"/>
</dbReference>
<dbReference type="SMART" id="SM00028">
    <property type="entry name" value="TPR"/>
    <property type="match status" value="2"/>
</dbReference>
<dbReference type="PANTHER" id="PTHR22904">
    <property type="entry name" value="TPR REPEAT CONTAINING PROTEIN"/>
    <property type="match status" value="1"/>
</dbReference>
<feature type="repeat" description="TPR" evidence="7">
    <location>
        <begin position="82"/>
        <end position="115"/>
    </location>
</feature>
<dbReference type="eggNOG" id="KOG0768">
    <property type="taxonomic scope" value="Eukaryota"/>
</dbReference>
<dbReference type="PANTHER" id="PTHR22904:SF536">
    <property type="entry name" value="HSP70-HSP90 ORGANIZING PROTEIN 1-RELATED"/>
    <property type="match status" value="1"/>
</dbReference>
<evidence type="ECO:0000256" key="2">
    <source>
        <dbReference type="ARBA" id="ARBA00022692"/>
    </source>
</evidence>
<dbReference type="eggNOG" id="KOG0548">
    <property type="taxonomic scope" value="Eukaryota"/>
</dbReference>
<feature type="repeat" description="Solcar" evidence="6">
    <location>
        <begin position="135"/>
        <end position="221"/>
    </location>
</feature>
<dbReference type="SUPFAM" id="SSF103506">
    <property type="entry name" value="Mitochondrial carrier"/>
    <property type="match status" value="1"/>
</dbReference>
<keyword evidence="8" id="KW-0813">Transport</keyword>
<dbReference type="Pfam" id="PF00153">
    <property type="entry name" value="Mito_carr"/>
    <property type="match status" value="1"/>
</dbReference>
<accession>A0A087GWQ5</accession>
<dbReference type="Gene3D" id="1.50.40.10">
    <property type="entry name" value="Mitochondrial carrier domain"/>
    <property type="match status" value="1"/>
</dbReference>
<evidence type="ECO:0000313" key="11">
    <source>
        <dbReference type="Proteomes" id="UP000029120"/>
    </source>
</evidence>
<dbReference type="InterPro" id="IPR011990">
    <property type="entry name" value="TPR-like_helical_dom_sf"/>
</dbReference>
<evidence type="ECO:0000256" key="1">
    <source>
        <dbReference type="ARBA" id="ARBA00004141"/>
    </source>
</evidence>
<reference evidence="11" key="1">
    <citation type="journal article" date="2015" name="Nat. Plants">
        <title>Genome expansion of Arabis alpina linked with retrotransposition and reduced symmetric DNA methylation.</title>
        <authorList>
            <person name="Willing E.M."/>
            <person name="Rawat V."/>
            <person name="Mandakova T."/>
            <person name="Maumus F."/>
            <person name="James G.V."/>
            <person name="Nordstroem K.J."/>
            <person name="Becker C."/>
            <person name="Warthmann N."/>
            <person name="Chica C."/>
            <person name="Szarzynska B."/>
            <person name="Zytnicki M."/>
            <person name="Albani M.C."/>
            <person name="Kiefer C."/>
            <person name="Bergonzi S."/>
            <person name="Castaings L."/>
            <person name="Mateos J.L."/>
            <person name="Berns M.C."/>
            <person name="Bujdoso N."/>
            <person name="Piofczyk T."/>
            <person name="de Lorenzo L."/>
            <person name="Barrero-Sicilia C."/>
            <person name="Mateos I."/>
            <person name="Piednoel M."/>
            <person name="Hagmann J."/>
            <person name="Chen-Min-Tao R."/>
            <person name="Iglesias-Fernandez R."/>
            <person name="Schuster S.C."/>
            <person name="Alonso-Blanco C."/>
            <person name="Roudier F."/>
            <person name="Carbonero P."/>
            <person name="Paz-Ares J."/>
            <person name="Davis S.J."/>
            <person name="Pecinka A."/>
            <person name="Quesneville H."/>
            <person name="Colot V."/>
            <person name="Lysak M.A."/>
            <person name="Weigel D."/>
            <person name="Coupland G."/>
            <person name="Schneeberger K."/>
        </authorList>
    </citation>
    <scope>NUCLEOTIDE SEQUENCE [LARGE SCALE GENOMIC DNA]</scope>
    <source>
        <strain evidence="11">cv. Pajares</strain>
    </source>
</reference>
<sequence>MVARALTRKGTALTKMAKCSKDYEPAIQAFQKALTEHRNPDTLKRLNEAKRAKKEWEQKDYFDPKIGDEERGKPIKGNPKDPKAYSNRAACYSKLGAMPEGLKDAKKCIELDPTFSKGYNRKAAVQFLMKEYDNAMETYQEGGGGIAGAFTYVCLHPLDKIKTKLETKGASRLYSSSFDAIVKTFQEKGILGFYSGVSAVIVGSSFSSAVYFGRNCFSHPNAFAEGDLYRNMIKSEKLKLLKLIDEE</sequence>
<keyword evidence="4 7" id="KW-0802">TPR repeat</keyword>
<dbReference type="Gene3D" id="1.25.40.10">
    <property type="entry name" value="Tetratricopeptide repeat domain"/>
    <property type="match status" value="2"/>
</dbReference>
<proteinExistence type="inferred from homology"/>
<dbReference type="GO" id="GO:0051879">
    <property type="term" value="F:Hsp90 protein binding"/>
    <property type="evidence" value="ECO:0007669"/>
    <property type="project" value="TreeGrafter"/>
</dbReference>
<keyword evidence="2 6" id="KW-0812">Transmembrane</keyword>
<dbReference type="InterPro" id="IPR019734">
    <property type="entry name" value="TPR_rpt"/>
</dbReference>
<protein>
    <submittedName>
        <fullName evidence="10">Uncharacterized protein</fullName>
    </submittedName>
</protein>
<dbReference type="PROSITE" id="PS50005">
    <property type="entry name" value="TPR"/>
    <property type="match status" value="1"/>
</dbReference>
<gene>
    <name evidence="10" type="ordered locus">AALP_Aa5g128100</name>
</gene>
<feature type="region of interest" description="Disordered" evidence="9">
    <location>
        <begin position="61"/>
        <end position="83"/>
    </location>
</feature>
<dbReference type="InterPro" id="IPR023395">
    <property type="entry name" value="MCP_dom_sf"/>
</dbReference>
<evidence type="ECO:0000256" key="6">
    <source>
        <dbReference type="PROSITE-ProRule" id="PRU00282"/>
    </source>
</evidence>
<evidence type="ECO:0000256" key="7">
    <source>
        <dbReference type="PROSITE-ProRule" id="PRU00339"/>
    </source>
</evidence>
<dbReference type="InterPro" id="IPR018108">
    <property type="entry name" value="MCP_transmembrane"/>
</dbReference>
<dbReference type="SUPFAM" id="SSF48452">
    <property type="entry name" value="TPR-like"/>
    <property type="match status" value="2"/>
</dbReference>
<keyword evidence="5 6" id="KW-0472">Membrane</keyword>